<dbReference type="RefSeq" id="XP_021844615.2">
    <property type="nucleotide sequence ID" value="XM_021988923.2"/>
</dbReference>
<dbReference type="Gene3D" id="1.10.510.10">
    <property type="entry name" value="Transferase(Phosphotransferase) domain 1"/>
    <property type="match status" value="2"/>
</dbReference>
<dbReference type="InterPro" id="IPR001245">
    <property type="entry name" value="Ser-Thr/Tyr_kinase_cat_dom"/>
</dbReference>
<dbReference type="SUPFAM" id="SSF56112">
    <property type="entry name" value="Protein kinase-like (PK-like)"/>
    <property type="match status" value="1"/>
</dbReference>
<keyword evidence="8" id="KW-0732">Signal</keyword>
<dbReference type="KEGG" id="soe:110784469"/>
<dbReference type="Pfam" id="PF00560">
    <property type="entry name" value="LRR_1"/>
    <property type="match status" value="1"/>
</dbReference>
<dbReference type="GO" id="GO:0016020">
    <property type="term" value="C:membrane"/>
    <property type="evidence" value="ECO:0007669"/>
    <property type="project" value="UniProtKB-SubCell"/>
</dbReference>
<proteinExistence type="predicted"/>
<dbReference type="PANTHER" id="PTHR48006:SF73">
    <property type="entry name" value="PROTEIN KINASE DOMAIN-CONTAINING PROTEIN"/>
    <property type="match status" value="1"/>
</dbReference>
<protein>
    <submittedName>
        <fullName evidence="11">Probable LRR receptor-like serine/threonine-protein kinase At1g14390</fullName>
    </submittedName>
</protein>
<dbReference type="InterPro" id="IPR000719">
    <property type="entry name" value="Prot_kinase_dom"/>
</dbReference>
<dbReference type="InterPro" id="IPR051824">
    <property type="entry name" value="LRR_Rcpt-Like_S/T_Kinase"/>
</dbReference>
<dbReference type="InterPro" id="IPR032675">
    <property type="entry name" value="LRR_dom_sf"/>
</dbReference>
<dbReference type="InterPro" id="IPR001611">
    <property type="entry name" value="Leu-rich_rpt"/>
</dbReference>
<dbReference type="GO" id="GO:0004672">
    <property type="term" value="F:protein kinase activity"/>
    <property type="evidence" value="ECO:0000318"/>
    <property type="project" value="GO_Central"/>
</dbReference>
<keyword evidence="4" id="KW-0677">Repeat</keyword>
<sequence length="736" mass="81741">MNKNFKFWVCFSLCYIASILVGFVSISEAQVNPAEARILLQLQKYLEYPESLKSWQQWTDFCYQPPSPSVIVVCSNGHITELTVIGNRTSPSQTSNPLSGGKFAVSQQTLSEKFSLDSLFTVITKLTALKKLSLVSLGIWGNLPAKISRFHTLEVLNVSANFIYGEIPSQISSMKSLRSIVLSDNLLSGNVPDLSSLQVLQELDLSNNKLGPDFPSLGSNVVSIILRNNSLRSQIPSDIKTFNQLQRFDASSNNLIGPVPGSMLSLPALWYLNLAENQLTGELPKSTTCGKRLWFVDISRNLLVGQLPSCVGSESGKYRKVLSVWNCLSGSRFQHPAKFCQRQALAVIPPPKKKNSVHDQENSGIKFGLIFGIIGGTLLLAGTVVSLIWLIYKTKSRDAEYLNKYDKSTRPSPVVDSKYGPKSMRMPTLGLPSYQSFTLQELEEATNNFDSVNLVAEGSQGQIYRGLLQGGSAILVRCIKVKEKHSSKALKQQLEVISQLRHQNLVCVLGHCVVTYKERHQGSTIFVVFEHVTNGSLREHLTDWRRKDRLKWPQRMTISMGIARGVHFLHTGIVPGVFGNELSIKNILLDESLTPKVSNYRIPLPYKVDTPNGQHAANPDKDDVYQVGVILLELLTGRQITSETQVNELKQELERSLAESASALQHAIDLSMRGTYAYQSIKTAVELAINCLCNDPSRRPPMEDVVWHLQYSIQAQQTWTSSGNLALNSGNLGLHK</sequence>
<evidence type="ECO:0000259" key="9">
    <source>
        <dbReference type="PROSITE" id="PS50011"/>
    </source>
</evidence>
<keyword evidence="10" id="KW-1185">Reference proteome</keyword>
<dbReference type="InterPro" id="IPR011009">
    <property type="entry name" value="Kinase-like_dom_sf"/>
</dbReference>
<dbReference type="SMART" id="SM00220">
    <property type="entry name" value="S_TKc"/>
    <property type="match status" value="1"/>
</dbReference>
<feature type="domain" description="Protein kinase" evidence="9">
    <location>
        <begin position="449"/>
        <end position="711"/>
    </location>
</feature>
<keyword evidence="5 7" id="KW-1133">Transmembrane helix</keyword>
<keyword evidence="2" id="KW-0433">Leucine-rich repeat</keyword>
<evidence type="ECO:0000256" key="8">
    <source>
        <dbReference type="SAM" id="SignalP"/>
    </source>
</evidence>
<keyword evidence="3 7" id="KW-0812">Transmembrane</keyword>
<evidence type="ECO:0000313" key="10">
    <source>
        <dbReference type="Proteomes" id="UP000813463"/>
    </source>
</evidence>
<dbReference type="SUPFAM" id="SSF52047">
    <property type="entry name" value="RNI-like"/>
    <property type="match status" value="1"/>
</dbReference>
<reference evidence="10" key="1">
    <citation type="journal article" date="2021" name="Nat. Commun.">
        <title>Genomic analyses provide insights into spinach domestication and the genetic basis of agronomic traits.</title>
        <authorList>
            <person name="Cai X."/>
            <person name="Sun X."/>
            <person name="Xu C."/>
            <person name="Sun H."/>
            <person name="Wang X."/>
            <person name="Ge C."/>
            <person name="Zhang Z."/>
            <person name="Wang Q."/>
            <person name="Fei Z."/>
            <person name="Jiao C."/>
            <person name="Wang Q."/>
        </authorList>
    </citation>
    <scope>NUCLEOTIDE SEQUENCE [LARGE SCALE GENOMIC DNA]</scope>
    <source>
        <strain evidence="10">cv. Varoflay</strain>
    </source>
</reference>
<evidence type="ECO:0000256" key="1">
    <source>
        <dbReference type="ARBA" id="ARBA00004479"/>
    </source>
</evidence>
<evidence type="ECO:0000256" key="5">
    <source>
        <dbReference type="ARBA" id="ARBA00022989"/>
    </source>
</evidence>
<dbReference type="Gene3D" id="3.30.200.20">
    <property type="entry name" value="Phosphorylase Kinase, domain 1"/>
    <property type="match status" value="1"/>
</dbReference>
<feature type="signal peptide" evidence="8">
    <location>
        <begin position="1"/>
        <end position="29"/>
    </location>
</feature>
<dbReference type="GeneID" id="110784469"/>
<dbReference type="GO" id="GO:0005524">
    <property type="term" value="F:ATP binding"/>
    <property type="evidence" value="ECO:0007669"/>
    <property type="project" value="InterPro"/>
</dbReference>
<organism evidence="10 11">
    <name type="scientific">Spinacia oleracea</name>
    <name type="common">Spinach</name>
    <dbReference type="NCBI Taxonomy" id="3562"/>
    <lineage>
        <taxon>Eukaryota</taxon>
        <taxon>Viridiplantae</taxon>
        <taxon>Streptophyta</taxon>
        <taxon>Embryophyta</taxon>
        <taxon>Tracheophyta</taxon>
        <taxon>Spermatophyta</taxon>
        <taxon>Magnoliopsida</taxon>
        <taxon>eudicotyledons</taxon>
        <taxon>Gunneridae</taxon>
        <taxon>Pentapetalae</taxon>
        <taxon>Caryophyllales</taxon>
        <taxon>Chenopodiaceae</taxon>
        <taxon>Chenopodioideae</taxon>
        <taxon>Anserineae</taxon>
        <taxon>Spinacia</taxon>
    </lineage>
</organism>
<gene>
    <name evidence="11" type="primary">LOC110784469</name>
</gene>
<dbReference type="PROSITE" id="PS50011">
    <property type="entry name" value="PROTEIN_KINASE_DOM"/>
    <property type="match status" value="1"/>
</dbReference>
<evidence type="ECO:0000256" key="4">
    <source>
        <dbReference type="ARBA" id="ARBA00022737"/>
    </source>
</evidence>
<reference evidence="11" key="2">
    <citation type="submission" date="2025-08" db="UniProtKB">
        <authorList>
            <consortium name="RefSeq"/>
        </authorList>
    </citation>
    <scope>IDENTIFICATION</scope>
    <source>
        <tissue evidence="11">Leaf</tissue>
    </source>
</reference>
<dbReference type="PANTHER" id="PTHR48006">
    <property type="entry name" value="LEUCINE-RICH REPEAT-CONTAINING PROTEIN DDB_G0281931-RELATED"/>
    <property type="match status" value="1"/>
</dbReference>
<evidence type="ECO:0000256" key="2">
    <source>
        <dbReference type="ARBA" id="ARBA00022614"/>
    </source>
</evidence>
<dbReference type="Pfam" id="PF07714">
    <property type="entry name" value="PK_Tyr_Ser-Thr"/>
    <property type="match status" value="1"/>
</dbReference>
<dbReference type="Proteomes" id="UP000813463">
    <property type="component" value="Chromosome 1"/>
</dbReference>
<dbReference type="GO" id="GO:0004674">
    <property type="term" value="F:protein serine/threonine kinase activity"/>
    <property type="evidence" value="ECO:0007669"/>
    <property type="project" value="UniProtKB-KW"/>
</dbReference>
<evidence type="ECO:0000256" key="6">
    <source>
        <dbReference type="ARBA" id="ARBA00023136"/>
    </source>
</evidence>
<evidence type="ECO:0000256" key="7">
    <source>
        <dbReference type="SAM" id="Phobius"/>
    </source>
</evidence>
<dbReference type="AlphaFoldDB" id="A0A9R0JRN7"/>
<comment type="subcellular location">
    <subcellularLocation>
        <location evidence="1">Membrane</location>
        <topology evidence="1">Single-pass type I membrane protein</topology>
    </subcellularLocation>
</comment>
<accession>A0A9R0JRN7</accession>
<dbReference type="GO" id="GO:0045088">
    <property type="term" value="P:regulation of innate immune response"/>
    <property type="evidence" value="ECO:0000318"/>
    <property type="project" value="GO_Central"/>
</dbReference>
<feature type="transmembrane region" description="Helical" evidence="7">
    <location>
        <begin position="367"/>
        <end position="392"/>
    </location>
</feature>
<evidence type="ECO:0000313" key="11">
    <source>
        <dbReference type="RefSeq" id="XP_021844615.2"/>
    </source>
</evidence>
<keyword evidence="6 7" id="KW-0472">Membrane</keyword>
<feature type="chain" id="PRO_5046882752" evidence="8">
    <location>
        <begin position="30"/>
        <end position="736"/>
    </location>
</feature>
<dbReference type="Gene3D" id="3.80.10.10">
    <property type="entry name" value="Ribonuclease Inhibitor"/>
    <property type="match status" value="2"/>
</dbReference>
<evidence type="ECO:0000256" key="3">
    <source>
        <dbReference type="ARBA" id="ARBA00022692"/>
    </source>
</evidence>
<name>A0A9R0JRN7_SPIOL</name>